<evidence type="ECO:0000256" key="9">
    <source>
        <dbReference type="SAM" id="Phobius"/>
    </source>
</evidence>
<evidence type="ECO:0000256" key="7">
    <source>
        <dbReference type="RuleBase" id="RU003346"/>
    </source>
</evidence>
<feature type="transmembrane region" description="Helical" evidence="9">
    <location>
        <begin position="193"/>
        <end position="212"/>
    </location>
</feature>
<dbReference type="Gene3D" id="1.20.1250.20">
    <property type="entry name" value="MFS general substrate transporter like domains"/>
    <property type="match status" value="1"/>
</dbReference>
<dbReference type="InterPro" id="IPR050360">
    <property type="entry name" value="MFS_Sugar_Transporters"/>
</dbReference>
<dbReference type="eggNOG" id="KOG0254">
    <property type="taxonomic scope" value="Eukaryota"/>
</dbReference>
<dbReference type="SUPFAM" id="SSF103473">
    <property type="entry name" value="MFS general substrate transporter"/>
    <property type="match status" value="1"/>
</dbReference>
<dbReference type="InterPro" id="IPR020846">
    <property type="entry name" value="MFS_dom"/>
</dbReference>
<accession>W2SAC1</accession>
<dbReference type="EMBL" id="KB822713">
    <property type="protein sequence ID" value="ETN44849.1"/>
    <property type="molecule type" value="Genomic_DNA"/>
</dbReference>
<feature type="transmembrane region" description="Helical" evidence="9">
    <location>
        <begin position="376"/>
        <end position="397"/>
    </location>
</feature>
<keyword evidence="3 7" id="KW-0813">Transport</keyword>
<dbReference type="FunFam" id="1.20.1250.20:FF:000078">
    <property type="entry name" value="MFS maltose transporter, putative"/>
    <property type="match status" value="1"/>
</dbReference>
<dbReference type="AlphaFoldDB" id="W2SAC1"/>
<keyword evidence="4 9" id="KW-0812">Transmembrane</keyword>
<feature type="transmembrane region" description="Helical" evidence="9">
    <location>
        <begin position="350"/>
        <end position="369"/>
    </location>
</feature>
<feature type="region of interest" description="Disordered" evidence="8">
    <location>
        <begin position="1"/>
        <end position="24"/>
    </location>
</feature>
<dbReference type="InParanoid" id="W2SAC1"/>
<protein>
    <recommendedName>
        <fullName evidence="10">Major facilitator superfamily (MFS) profile domain-containing protein</fullName>
    </recommendedName>
</protein>
<dbReference type="InterPro" id="IPR036259">
    <property type="entry name" value="MFS_trans_sf"/>
</dbReference>
<keyword evidence="12" id="KW-1185">Reference proteome</keyword>
<dbReference type="VEuPathDB" id="FungiDB:HMPREF1541_09724"/>
<evidence type="ECO:0000256" key="5">
    <source>
        <dbReference type="ARBA" id="ARBA00022989"/>
    </source>
</evidence>
<dbReference type="InterPro" id="IPR005828">
    <property type="entry name" value="MFS_sugar_transport-like"/>
</dbReference>
<evidence type="ECO:0000256" key="1">
    <source>
        <dbReference type="ARBA" id="ARBA00004141"/>
    </source>
</evidence>
<dbReference type="PROSITE" id="PS50850">
    <property type="entry name" value="MFS"/>
    <property type="match status" value="1"/>
</dbReference>
<dbReference type="InterPro" id="IPR003663">
    <property type="entry name" value="Sugar/inositol_transpt"/>
</dbReference>
<evidence type="ECO:0000256" key="3">
    <source>
        <dbReference type="ARBA" id="ARBA00022448"/>
    </source>
</evidence>
<dbReference type="OrthoDB" id="6612291at2759"/>
<evidence type="ECO:0000313" key="12">
    <source>
        <dbReference type="Proteomes" id="UP000030752"/>
    </source>
</evidence>
<proteinExistence type="inferred from homology"/>
<dbReference type="PANTHER" id="PTHR48022:SF83">
    <property type="entry name" value="MAJOR FACILITATOR SUPERFAMILY (MFS) PROFILE DOMAIN-CONTAINING PROTEIN"/>
    <property type="match status" value="1"/>
</dbReference>
<keyword evidence="6 9" id="KW-0472">Membrane</keyword>
<evidence type="ECO:0000256" key="6">
    <source>
        <dbReference type="ARBA" id="ARBA00023136"/>
    </source>
</evidence>
<feature type="transmembrane region" description="Helical" evidence="9">
    <location>
        <begin position="449"/>
        <end position="466"/>
    </location>
</feature>
<feature type="domain" description="Major facilitator superfamily (MFS) profile" evidence="10">
    <location>
        <begin position="57"/>
        <end position="500"/>
    </location>
</feature>
<gene>
    <name evidence="11" type="ORF">HMPREF1541_09724</name>
</gene>
<keyword evidence="5 9" id="KW-1133">Transmembrane helix</keyword>
<feature type="transmembrane region" description="Helical" evidence="9">
    <location>
        <begin position="135"/>
        <end position="153"/>
    </location>
</feature>
<reference evidence="11 12" key="1">
    <citation type="submission" date="2013-03" db="EMBL/GenBank/DDBJ databases">
        <title>The Genome Sequence of Phialophora europaea CBS 101466.</title>
        <authorList>
            <consortium name="The Broad Institute Genomics Platform"/>
            <person name="Cuomo C."/>
            <person name="de Hoog S."/>
            <person name="Gorbushina A."/>
            <person name="Walker B."/>
            <person name="Young S.K."/>
            <person name="Zeng Q."/>
            <person name="Gargeya S."/>
            <person name="Fitzgerald M."/>
            <person name="Haas B."/>
            <person name="Abouelleil A."/>
            <person name="Allen A.W."/>
            <person name="Alvarado L."/>
            <person name="Arachchi H.M."/>
            <person name="Berlin A.M."/>
            <person name="Chapman S.B."/>
            <person name="Gainer-Dewar J."/>
            <person name="Goldberg J."/>
            <person name="Griggs A."/>
            <person name="Gujja S."/>
            <person name="Hansen M."/>
            <person name="Howarth C."/>
            <person name="Imamovic A."/>
            <person name="Ireland A."/>
            <person name="Larimer J."/>
            <person name="McCowan C."/>
            <person name="Murphy C."/>
            <person name="Pearson M."/>
            <person name="Poon T.W."/>
            <person name="Priest M."/>
            <person name="Roberts A."/>
            <person name="Saif S."/>
            <person name="Shea T."/>
            <person name="Sisk P."/>
            <person name="Sykes S."/>
            <person name="Wortman J."/>
            <person name="Nusbaum C."/>
            <person name="Birren B."/>
        </authorList>
    </citation>
    <scope>NUCLEOTIDE SEQUENCE [LARGE SCALE GENOMIC DNA]</scope>
    <source>
        <strain evidence="11 12">CBS 101466</strain>
    </source>
</reference>
<dbReference type="GeneID" id="19977063"/>
<dbReference type="InterPro" id="IPR005829">
    <property type="entry name" value="Sugar_transporter_CS"/>
</dbReference>
<comment type="similarity">
    <text evidence="2 7">Belongs to the major facilitator superfamily. Sugar transporter (TC 2.A.1.1) family.</text>
</comment>
<feature type="transmembrane region" description="Helical" evidence="9">
    <location>
        <begin position="478"/>
        <end position="494"/>
    </location>
</feature>
<organism evidence="11 12">
    <name type="scientific">Cyphellophora europaea (strain CBS 101466)</name>
    <name type="common">Phialophora europaea</name>
    <dbReference type="NCBI Taxonomy" id="1220924"/>
    <lineage>
        <taxon>Eukaryota</taxon>
        <taxon>Fungi</taxon>
        <taxon>Dikarya</taxon>
        <taxon>Ascomycota</taxon>
        <taxon>Pezizomycotina</taxon>
        <taxon>Eurotiomycetes</taxon>
        <taxon>Chaetothyriomycetidae</taxon>
        <taxon>Chaetothyriales</taxon>
        <taxon>Cyphellophoraceae</taxon>
        <taxon>Cyphellophora</taxon>
    </lineage>
</organism>
<dbReference type="GO" id="GO:0005351">
    <property type="term" value="F:carbohydrate:proton symporter activity"/>
    <property type="evidence" value="ECO:0007669"/>
    <property type="project" value="TreeGrafter"/>
</dbReference>
<dbReference type="Proteomes" id="UP000030752">
    <property type="component" value="Unassembled WGS sequence"/>
</dbReference>
<dbReference type="PROSITE" id="PS00217">
    <property type="entry name" value="SUGAR_TRANSPORT_2"/>
    <property type="match status" value="1"/>
</dbReference>
<comment type="subcellular location">
    <subcellularLocation>
        <location evidence="1">Membrane</location>
        <topology evidence="1">Multi-pass membrane protein</topology>
    </subcellularLocation>
</comment>
<dbReference type="RefSeq" id="XP_008712619.1">
    <property type="nucleotide sequence ID" value="XM_008714397.1"/>
</dbReference>
<name>W2SAC1_CYPE1</name>
<dbReference type="Pfam" id="PF00083">
    <property type="entry name" value="Sugar_tr"/>
    <property type="match status" value="1"/>
</dbReference>
<feature type="transmembrane region" description="Helical" evidence="9">
    <location>
        <begin position="403"/>
        <end position="428"/>
    </location>
</feature>
<dbReference type="PANTHER" id="PTHR48022">
    <property type="entry name" value="PLASTIDIC GLUCOSE TRANSPORTER 4"/>
    <property type="match status" value="1"/>
</dbReference>
<evidence type="ECO:0000256" key="8">
    <source>
        <dbReference type="SAM" id="MobiDB-lite"/>
    </source>
</evidence>
<sequence length="546" mass="61425">MEAKTKETVAHVEGDPEKSNAQTSVNNEVGDAQLANINEHAITVRQALRAYPWAVFWTLIVLASIIMEGYDTILIGNFLGYPAFQRQFGIPVGDDGHHEIPGPWQIGLRMGQTGGSIIGAFINGWAAPRFGFRPVFMVGLFFMNAFIFISFFGKTITIQVLGQAFCGLPWGVFATIGPAYASEICPLAFRPYLTAYTNMCFAIGQFIGAGVLQGTIDLDNQWSYRIPFAVQWAWPLPLMVAAYFMPESPWWLVRNNRNDAAEHNLKRVMAEAEKKNAKDIVAMMVHTNQIEEETVKGTSYIDCYRGTDWRRTEIACMAFAGQVLSGSEFAYSGTYFFQQAGMSAQDAYKLGLGGTAIAFIGTIIAWFLMRRFGRRQIYISGLTSMCCCLITIGFLTLPRQRDSLVWAQSSLCIIWLFSFSLSVGPIGWAIPAEVSSTRLRSKTIVLARNAYYITNICANIIQPYMMSPLEFNWRGKTGFFWFAFCFGTLVWAFFRLPETKGRTFEELDLMFAQKLPTRNFKSHQVDAYDENLEINQRARKASLAEN</sequence>
<dbReference type="HOGENOM" id="CLU_001265_11_5_1"/>
<dbReference type="GO" id="GO:0016020">
    <property type="term" value="C:membrane"/>
    <property type="evidence" value="ECO:0007669"/>
    <property type="project" value="UniProtKB-SubCell"/>
</dbReference>
<dbReference type="PRINTS" id="PR00171">
    <property type="entry name" value="SUGRTRNSPORT"/>
</dbReference>
<feature type="transmembrane region" description="Helical" evidence="9">
    <location>
        <begin position="50"/>
        <end position="70"/>
    </location>
</feature>
<evidence type="ECO:0000313" key="11">
    <source>
        <dbReference type="EMBL" id="ETN44849.1"/>
    </source>
</evidence>
<feature type="transmembrane region" description="Helical" evidence="9">
    <location>
        <begin position="160"/>
        <end position="181"/>
    </location>
</feature>
<evidence type="ECO:0000259" key="10">
    <source>
        <dbReference type="PROSITE" id="PS50850"/>
    </source>
</evidence>
<feature type="compositionally biased region" description="Basic and acidic residues" evidence="8">
    <location>
        <begin position="1"/>
        <end position="18"/>
    </location>
</feature>
<dbReference type="NCBIfam" id="TIGR00879">
    <property type="entry name" value="SP"/>
    <property type="match status" value="1"/>
</dbReference>
<evidence type="ECO:0000256" key="4">
    <source>
        <dbReference type="ARBA" id="ARBA00022692"/>
    </source>
</evidence>
<evidence type="ECO:0000256" key="2">
    <source>
        <dbReference type="ARBA" id="ARBA00010992"/>
    </source>
</evidence>